<dbReference type="PANTHER" id="PTHR35807">
    <property type="entry name" value="TRANSCRIPTIONAL REGULATOR REDD-RELATED"/>
    <property type="match status" value="1"/>
</dbReference>
<comment type="caution">
    <text evidence="2">The sequence shown here is derived from an EMBL/GenBank/DDBJ whole genome shotgun (WGS) entry which is preliminary data.</text>
</comment>
<evidence type="ECO:0000259" key="1">
    <source>
        <dbReference type="SMART" id="SM01043"/>
    </source>
</evidence>
<feature type="domain" description="Bacterial transcriptional activator" evidence="1">
    <location>
        <begin position="51"/>
        <end position="194"/>
    </location>
</feature>
<dbReference type="Proteomes" id="UP000278327">
    <property type="component" value="Unassembled WGS sequence"/>
</dbReference>
<evidence type="ECO:0000313" key="2">
    <source>
        <dbReference type="EMBL" id="RNL38459.1"/>
    </source>
</evidence>
<sequence length="201" mass="22516">MLWPAADKRTGAKSFYRVWGDLRSLLSQQGSCPYLIRSRYGCRLDPDLFESDLDEFEELIRCLLFGPADDMAWERAIATIQGSFGSVLLPTERKCEAIVVFRDRLDAEFVDGLVAASRRLLVRGELQGALWLAREAFQRDAGREDAAAALMRAQMATDQRSAAVQTFFACRDRLSRTLGLDPSPALAALYRQLLEGELSFA</sequence>
<dbReference type="InterPro" id="IPR011990">
    <property type="entry name" value="TPR-like_helical_dom_sf"/>
</dbReference>
<name>A0A3N0AV98_9ACTN</name>
<dbReference type="SMART" id="SM01043">
    <property type="entry name" value="BTAD"/>
    <property type="match status" value="1"/>
</dbReference>
<gene>
    <name evidence="2" type="ORF">DMP10_04625</name>
</gene>
<dbReference type="Gene3D" id="1.25.40.10">
    <property type="entry name" value="Tetratricopeptide repeat domain"/>
    <property type="match status" value="1"/>
</dbReference>
<dbReference type="RefSeq" id="WP_117283954.1">
    <property type="nucleotide sequence ID" value="NZ_JAMTCE010000010.1"/>
</dbReference>
<dbReference type="Pfam" id="PF03704">
    <property type="entry name" value="BTAD"/>
    <property type="match status" value="1"/>
</dbReference>
<dbReference type="EMBL" id="QICA01000006">
    <property type="protein sequence ID" value="RNL38459.1"/>
    <property type="molecule type" value="Genomic_DNA"/>
</dbReference>
<dbReference type="AlphaFoldDB" id="A0A3N0AV98"/>
<evidence type="ECO:0000313" key="3">
    <source>
        <dbReference type="Proteomes" id="UP000278327"/>
    </source>
</evidence>
<protein>
    <recommendedName>
        <fullName evidence="1">Bacterial transcriptional activator domain-containing protein</fullName>
    </recommendedName>
</protein>
<dbReference type="InterPro" id="IPR051677">
    <property type="entry name" value="AfsR-DnrI-RedD_regulator"/>
</dbReference>
<organism evidence="2 3">
    <name type="scientific">Adlercreutzia equolifaciens subsp. celatus DSM 18785</name>
    <dbReference type="NCBI Taxonomy" id="1121021"/>
    <lineage>
        <taxon>Bacteria</taxon>
        <taxon>Bacillati</taxon>
        <taxon>Actinomycetota</taxon>
        <taxon>Coriobacteriia</taxon>
        <taxon>Eggerthellales</taxon>
        <taxon>Eggerthellaceae</taxon>
        <taxon>Adlercreutzia</taxon>
    </lineage>
</organism>
<keyword evidence="3" id="KW-1185">Reference proteome</keyword>
<dbReference type="InterPro" id="IPR005158">
    <property type="entry name" value="BTAD"/>
</dbReference>
<proteinExistence type="predicted"/>
<accession>A0A3N0AV98</accession>
<reference evidence="2 3" key="1">
    <citation type="journal article" date="2019" name="Microbiol. Resour. Announc.">
        <title>Draft Genome Sequences of Type Strains of Gordonibacter faecihominis, Paraeggerthella hongkongensis, Parvibacter caecicola,Slackia equolifaciens, Slackia faecicanis, and Slackia isoflavoniconvertens.</title>
        <authorList>
            <person name="Danylec N."/>
            <person name="Stoll D.A."/>
            <person name="Dotsch A."/>
            <person name="Huch M."/>
        </authorList>
    </citation>
    <scope>NUCLEOTIDE SEQUENCE [LARGE SCALE GENOMIC DNA]</scope>
    <source>
        <strain evidence="2 3">DSM 18785</strain>
    </source>
</reference>
<dbReference type="SUPFAM" id="SSF48452">
    <property type="entry name" value="TPR-like"/>
    <property type="match status" value="1"/>
</dbReference>